<dbReference type="EMBL" id="JABAIK010000018">
    <property type="protein sequence ID" value="NLS14299.1"/>
    <property type="molecule type" value="Genomic_DNA"/>
</dbReference>
<keyword evidence="3" id="KW-1185">Reference proteome</keyword>
<organism evidence="2 3">
    <name type="scientific">Vibrio agarilyticus</name>
    <dbReference type="NCBI Taxonomy" id="2726741"/>
    <lineage>
        <taxon>Bacteria</taxon>
        <taxon>Pseudomonadati</taxon>
        <taxon>Pseudomonadota</taxon>
        <taxon>Gammaproteobacteria</taxon>
        <taxon>Vibrionales</taxon>
        <taxon>Vibrionaceae</taxon>
        <taxon>Vibrio</taxon>
    </lineage>
</organism>
<keyword evidence="2" id="KW-0378">Hydrolase</keyword>
<feature type="signal peptide" evidence="1">
    <location>
        <begin position="1"/>
        <end position="23"/>
    </location>
</feature>
<evidence type="ECO:0000313" key="3">
    <source>
        <dbReference type="Proteomes" id="UP000535589"/>
    </source>
</evidence>
<dbReference type="AlphaFoldDB" id="A0A7X8TT38"/>
<comment type="caution">
    <text evidence="2">The sequence shown here is derived from an EMBL/GenBank/DDBJ whole genome shotgun (WGS) entry which is preliminary data.</text>
</comment>
<evidence type="ECO:0000313" key="2">
    <source>
        <dbReference type="EMBL" id="NLS14299.1"/>
    </source>
</evidence>
<feature type="chain" id="PRO_5031269555" evidence="1">
    <location>
        <begin position="24"/>
        <end position="169"/>
    </location>
</feature>
<accession>A0A7X8TT38</accession>
<sequence length="169" mass="18456">MKMIKTSLAAALLVALVGCQSTKTTEATDAAPAPALSPEEVAVFMQACDNPNSAAEGPISQTLFVVGTFEDSEWAFVPQREFAYKGNNIYQAVVDEKPGTFTMQYAAEFWFPQFTAKDKSLNIGERKMLQFGGYGADTAVTIEDEGKYVWSLQFEAEGKPLTISLNKCQ</sequence>
<keyword evidence="2" id="KW-0326">Glycosidase</keyword>
<protein>
    <submittedName>
        <fullName evidence="2">Glycosidase</fullName>
    </submittedName>
</protein>
<gene>
    <name evidence="2" type="ORF">HGP28_15570</name>
</gene>
<dbReference type="Proteomes" id="UP000535589">
    <property type="component" value="Unassembled WGS sequence"/>
</dbReference>
<proteinExistence type="predicted"/>
<name>A0A7X8TT38_9VIBR</name>
<dbReference type="RefSeq" id="WP_168837394.1">
    <property type="nucleotide sequence ID" value="NZ_JABAIK010000018.1"/>
</dbReference>
<dbReference type="GO" id="GO:0016798">
    <property type="term" value="F:hydrolase activity, acting on glycosyl bonds"/>
    <property type="evidence" value="ECO:0007669"/>
    <property type="project" value="UniProtKB-KW"/>
</dbReference>
<keyword evidence="1" id="KW-0732">Signal</keyword>
<evidence type="ECO:0000256" key="1">
    <source>
        <dbReference type="SAM" id="SignalP"/>
    </source>
</evidence>
<dbReference type="PROSITE" id="PS51257">
    <property type="entry name" value="PROKAR_LIPOPROTEIN"/>
    <property type="match status" value="1"/>
</dbReference>
<reference evidence="2 3" key="1">
    <citation type="submission" date="2020-04" db="EMBL/GenBank/DDBJ databases">
        <title>Vibrio sp. SM6, a novel species isolated from seawater.</title>
        <authorList>
            <person name="Wang X."/>
        </authorList>
    </citation>
    <scope>NUCLEOTIDE SEQUENCE [LARGE SCALE GENOMIC DNA]</scope>
    <source>
        <strain evidence="2 3">SM6</strain>
    </source>
</reference>